<keyword evidence="3" id="KW-1185">Reference proteome</keyword>
<feature type="region of interest" description="Disordered" evidence="1">
    <location>
        <begin position="1"/>
        <end position="34"/>
    </location>
</feature>
<reference evidence="2 3" key="1">
    <citation type="journal article" date="2017" name="Genome Biol. Evol.">
        <title>Phytophthora megakarya and P. palmivora, closely related causal agents of cacao black pod rot, underwent increases in genome sizes and gene numbers by different mechanisms.</title>
        <authorList>
            <person name="Ali S.S."/>
            <person name="Shao J."/>
            <person name="Lary D.J."/>
            <person name="Kronmiller B."/>
            <person name="Shen D."/>
            <person name="Strem M.D."/>
            <person name="Amoako-Attah I."/>
            <person name="Akrofi A.Y."/>
            <person name="Begoude B.A."/>
            <person name="Ten Hoopen G.M."/>
            <person name="Coulibaly K."/>
            <person name="Kebe B.I."/>
            <person name="Melnick R.L."/>
            <person name="Guiltinan M.J."/>
            <person name="Tyler B.M."/>
            <person name="Meinhardt L.W."/>
            <person name="Bailey B.A."/>
        </authorList>
    </citation>
    <scope>NUCLEOTIDE SEQUENCE [LARGE SCALE GENOMIC DNA]</scope>
    <source>
        <strain evidence="3">sbr112.9</strain>
    </source>
</reference>
<accession>A0A2P4WXT9</accession>
<dbReference type="AlphaFoldDB" id="A0A2P4WXT9"/>
<proteinExistence type="predicted"/>
<evidence type="ECO:0000313" key="3">
    <source>
        <dbReference type="Proteomes" id="UP000237271"/>
    </source>
</evidence>
<organism evidence="2 3">
    <name type="scientific">Phytophthora palmivora</name>
    <dbReference type="NCBI Taxonomy" id="4796"/>
    <lineage>
        <taxon>Eukaryota</taxon>
        <taxon>Sar</taxon>
        <taxon>Stramenopiles</taxon>
        <taxon>Oomycota</taxon>
        <taxon>Peronosporomycetes</taxon>
        <taxon>Peronosporales</taxon>
        <taxon>Peronosporaceae</taxon>
        <taxon>Phytophthora</taxon>
    </lineage>
</organism>
<dbReference type="Proteomes" id="UP000237271">
    <property type="component" value="Unassembled WGS sequence"/>
</dbReference>
<dbReference type="EMBL" id="NCKW01020359">
    <property type="protein sequence ID" value="POM58099.1"/>
    <property type="molecule type" value="Genomic_DNA"/>
</dbReference>
<sequence length="34" mass="3635">MYTPVSETDPMLMSPSGGKDRRSPPSGAVNSLRL</sequence>
<feature type="non-terminal residue" evidence="2">
    <location>
        <position position="34"/>
    </location>
</feature>
<evidence type="ECO:0000256" key="1">
    <source>
        <dbReference type="SAM" id="MobiDB-lite"/>
    </source>
</evidence>
<gene>
    <name evidence="2" type="ORF">PHPALM_37297</name>
</gene>
<evidence type="ECO:0000313" key="2">
    <source>
        <dbReference type="EMBL" id="POM58099.1"/>
    </source>
</evidence>
<name>A0A2P4WXT9_9STRA</name>
<protein>
    <submittedName>
        <fullName evidence="2">Uncharacterized protein</fullName>
    </submittedName>
</protein>
<comment type="caution">
    <text evidence="2">The sequence shown here is derived from an EMBL/GenBank/DDBJ whole genome shotgun (WGS) entry which is preliminary data.</text>
</comment>